<evidence type="ECO:0000256" key="2">
    <source>
        <dbReference type="ARBA" id="ARBA00022448"/>
    </source>
</evidence>
<accession>A0A2Z2HPR0</accession>
<dbReference type="GeneID" id="32893139"/>
<dbReference type="OrthoDB" id="18209at2157"/>
<dbReference type="Pfam" id="PF00005">
    <property type="entry name" value="ABC_tran"/>
    <property type="match status" value="1"/>
</dbReference>
<sequence length="370" mass="39928">MALLSVEDLTVQFYTDRGVLRAVDGLSYEIERGETLGIVGESGAGKTVTSLALLRLLEDGEIVDGSIRFDGQDVLECSPAELRRLRGNRVAMVFQDSQSAFNPVYTVGEQIAEGVRAHEDVSRREARERAIDLLARVDVAAPASRYTDYPHEFSGGMLQRAAIAMALAGDPDLLICDEPTTGIDVTVQAQLLELLAELASEDGLAIQLVTHDLGVVAECCDRVVVLYAGAAVECAPVESLFYEPSHPYTAGLLASIPRLGDDRDRLPQLPGSIPDLVDRPTGCRFHPRCPYAEAICRTREPTLESVDGDDSSGGPGGDRQPAHRAACHAYTGDLEGDLEYEVRVLDDESDRYDRPVDASDPPSTSGGDRT</sequence>
<dbReference type="PANTHER" id="PTHR43297:SF14">
    <property type="entry name" value="ATPASE AAA-TYPE CORE DOMAIN-CONTAINING PROTEIN"/>
    <property type="match status" value="1"/>
</dbReference>
<evidence type="ECO:0000313" key="12">
    <source>
        <dbReference type="Proteomes" id="UP000250088"/>
    </source>
</evidence>
<evidence type="ECO:0000256" key="8">
    <source>
        <dbReference type="ARBA" id="ARBA00023136"/>
    </source>
</evidence>
<dbReference type="Gene3D" id="3.40.50.300">
    <property type="entry name" value="P-loop containing nucleotide triphosphate hydrolases"/>
    <property type="match status" value="1"/>
</dbReference>
<keyword evidence="5" id="KW-0547">Nucleotide-binding</keyword>
<dbReference type="Proteomes" id="UP000250088">
    <property type="component" value="Chromosome"/>
</dbReference>
<dbReference type="GO" id="GO:0015833">
    <property type="term" value="P:peptide transport"/>
    <property type="evidence" value="ECO:0007669"/>
    <property type="project" value="InterPro"/>
</dbReference>
<dbReference type="InterPro" id="IPR003593">
    <property type="entry name" value="AAA+_ATPase"/>
</dbReference>
<dbReference type="PROSITE" id="PS50893">
    <property type="entry name" value="ABC_TRANSPORTER_2"/>
    <property type="match status" value="1"/>
</dbReference>
<dbReference type="InterPro" id="IPR003439">
    <property type="entry name" value="ABC_transporter-like_ATP-bd"/>
</dbReference>
<proteinExistence type="predicted"/>
<name>A0A2Z2HPR0_9EURY</name>
<dbReference type="GO" id="GO:0005524">
    <property type="term" value="F:ATP binding"/>
    <property type="evidence" value="ECO:0007669"/>
    <property type="project" value="UniProtKB-KW"/>
</dbReference>
<dbReference type="EMBL" id="CP019893">
    <property type="protein sequence ID" value="ARS88932.1"/>
    <property type="molecule type" value="Genomic_DNA"/>
</dbReference>
<evidence type="ECO:0000313" key="11">
    <source>
        <dbReference type="EMBL" id="ARS88932.1"/>
    </source>
</evidence>
<feature type="compositionally biased region" description="Polar residues" evidence="9">
    <location>
        <begin position="361"/>
        <end position="370"/>
    </location>
</feature>
<comment type="subcellular location">
    <subcellularLocation>
        <location evidence="1">Cell membrane</location>
        <topology evidence="1">Peripheral membrane protein</topology>
    </subcellularLocation>
</comment>
<dbReference type="InterPro" id="IPR050388">
    <property type="entry name" value="ABC_Ni/Peptide_Import"/>
</dbReference>
<feature type="region of interest" description="Disordered" evidence="9">
    <location>
        <begin position="345"/>
        <end position="370"/>
    </location>
</feature>
<dbReference type="InterPro" id="IPR013563">
    <property type="entry name" value="Oligopep_ABC_C"/>
</dbReference>
<keyword evidence="7" id="KW-1278">Translocase</keyword>
<protein>
    <submittedName>
        <fullName evidence="11">ABC transporter ATP-binding protein</fullName>
    </submittedName>
</protein>
<keyword evidence="6 11" id="KW-0067">ATP-binding</keyword>
<evidence type="ECO:0000256" key="7">
    <source>
        <dbReference type="ARBA" id="ARBA00022967"/>
    </source>
</evidence>
<gene>
    <name evidence="11" type="ORF">B1756_03630</name>
</gene>
<dbReference type="AlphaFoldDB" id="A0A2Z2HPR0"/>
<reference evidence="12" key="1">
    <citation type="submission" date="2017-02" db="EMBL/GenBank/DDBJ databases">
        <title>Natronthermophilus aegyptiacus gen. nov.,sp. nov., an aerobic, extremely halophilic alkalithermophilic archaeon isolated from the athalassohaline Wadi An Natrun, Egypt.</title>
        <authorList>
            <person name="Zhao B."/>
        </authorList>
    </citation>
    <scope>NUCLEOTIDE SEQUENCE [LARGE SCALE GENOMIC DNA]</scope>
    <source>
        <strain evidence="12">JW/NM-HA 15</strain>
    </source>
</reference>
<organism evidence="11 12">
    <name type="scientific">Natrarchaeobaculum aegyptiacum</name>
    <dbReference type="NCBI Taxonomy" id="745377"/>
    <lineage>
        <taxon>Archaea</taxon>
        <taxon>Methanobacteriati</taxon>
        <taxon>Methanobacteriota</taxon>
        <taxon>Stenosarchaea group</taxon>
        <taxon>Halobacteria</taxon>
        <taxon>Halobacteriales</taxon>
        <taxon>Natrialbaceae</taxon>
        <taxon>Natrarchaeobaculum</taxon>
    </lineage>
</organism>
<keyword evidence="3" id="KW-1003">Cell membrane</keyword>
<dbReference type="PROSITE" id="PS00211">
    <property type="entry name" value="ABC_TRANSPORTER_1"/>
    <property type="match status" value="1"/>
</dbReference>
<evidence type="ECO:0000259" key="10">
    <source>
        <dbReference type="PROSITE" id="PS50893"/>
    </source>
</evidence>
<feature type="domain" description="ABC transporter" evidence="10">
    <location>
        <begin position="4"/>
        <end position="253"/>
    </location>
</feature>
<dbReference type="Pfam" id="PF08352">
    <property type="entry name" value="oligo_HPY"/>
    <property type="match status" value="1"/>
</dbReference>
<dbReference type="InterPro" id="IPR027417">
    <property type="entry name" value="P-loop_NTPase"/>
</dbReference>
<dbReference type="KEGG" id="naj:B1756_03630"/>
<dbReference type="CDD" id="cd03257">
    <property type="entry name" value="ABC_NikE_OppD_transporters"/>
    <property type="match status" value="1"/>
</dbReference>
<keyword evidence="12" id="KW-1185">Reference proteome</keyword>
<keyword evidence="4" id="KW-0997">Cell inner membrane</keyword>
<evidence type="ECO:0000256" key="6">
    <source>
        <dbReference type="ARBA" id="ARBA00022840"/>
    </source>
</evidence>
<dbReference type="FunFam" id="3.40.50.300:FF:000016">
    <property type="entry name" value="Oligopeptide ABC transporter ATP-binding component"/>
    <property type="match status" value="1"/>
</dbReference>
<evidence type="ECO:0000256" key="5">
    <source>
        <dbReference type="ARBA" id="ARBA00022741"/>
    </source>
</evidence>
<dbReference type="InterPro" id="IPR017871">
    <property type="entry name" value="ABC_transporter-like_CS"/>
</dbReference>
<dbReference type="PANTHER" id="PTHR43297">
    <property type="entry name" value="OLIGOPEPTIDE TRANSPORT ATP-BINDING PROTEIN APPD"/>
    <property type="match status" value="1"/>
</dbReference>
<feature type="compositionally biased region" description="Basic and acidic residues" evidence="9">
    <location>
        <begin position="345"/>
        <end position="357"/>
    </location>
</feature>
<keyword evidence="8" id="KW-0472">Membrane</keyword>
<feature type="region of interest" description="Disordered" evidence="9">
    <location>
        <begin position="300"/>
        <end position="325"/>
    </location>
</feature>
<keyword evidence="2" id="KW-0813">Transport</keyword>
<dbReference type="GO" id="GO:0016887">
    <property type="term" value="F:ATP hydrolysis activity"/>
    <property type="evidence" value="ECO:0007669"/>
    <property type="project" value="InterPro"/>
</dbReference>
<dbReference type="RefSeq" id="WP_086887317.1">
    <property type="nucleotide sequence ID" value="NZ_CP019893.1"/>
</dbReference>
<dbReference type="SUPFAM" id="SSF52540">
    <property type="entry name" value="P-loop containing nucleoside triphosphate hydrolases"/>
    <property type="match status" value="1"/>
</dbReference>
<dbReference type="NCBIfam" id="TIGR01727">
    <property type="entry name" value="oligo_HPY"/>
    <property type="match status" value="1"/>
</dbReference>
<evidence type="ECO:0000256" key="1">
    <source>
        <dbReference type="ARBA" id="ARBA00004202"/>
    </source>
</evidence>
<dbReference type="GO" id="GO:0005886">
    <property type="term" value="C:plasma membrane"/>
    <property type="evidence" value="ECO:0007669"/>
    <property type="project" value="UniProtKB-SubCell"/>
</dbReference>
<dbReference type="SMART" id="SM00382">
    <property type="entry name" value="AAA"/>
    <property type="match status" value="1"/>
</dbReference>
<evidence type="ECO:0000256" key="9">
    <source>
        <dbReference type="SAM" id="MobiDB-lite"/>
    </source>
</evidence>
<evidence type="ECO:0000256" key="3">
    <source>
        <dbReference type="ARBA" id="ARBA00022475"/>
    </source>
</evidence>
<evidence type="ECO:0000256" key="4">
    <source>
        <dbReference type="ARBA" id="ARBA00022519"/>
    </source>
</evidence>